<dbReference type="EMBL" id="JAKOGI010001850">
    <property type="protein sequence ID" value="KAJ8423843.1"/>
    <property type="molecule type" value="Genomic_DNA"/>
</dbReference>
<accession>A0A9Q1JLP0</accession>
<gene>
    <name evidence="3" type="ORF">Cgig2_000969</name>
</gene>
<feature type="region of interest" description="Disordered" evidence="1">
    <location>
        <begin position="277"/>
        <end position="302"/>
    </location>
</feature>
<dbReference type="AlphaFoldDB" id="A0A9Q1JLP0"/>
<reference evidence="3" key="1">
    <citation type="submission" date="2022-04" db="EMBL/GenBank/DDBJ databases">
        <title>Carnegiea gigantea Genome sequencing and assembly v2.</title>
        <authorList>
            <person name="Copetti D."/>
            <person name="Sanderson M.J."/>
            <person name="Burquez A."/>
            <person name="Wojciechowski M.F."/>
        </authorList>
    </citation>
    <scope>NUCLEOTIDE SEQUENCE</scope>
    <source>
        <strain evidence="3">SGP5-SGP5p</strain>
        <tissue evidence="3">Aerial part</tissue>
    </source>
</reference>
<name>A0A9Q1JLP0_9CARY</name>
<keyword evidence="2" id="KW-0812">Transmembrane</keyword>
<comment type="caution">
    <text evidence="3">The sequence shown here is derived from an EMBL/GenBank/DDBJ whole genome shotgun (WGS) entry which is preliminary data.</text>
</comment>
<protein>
    <submittedName>
        <fullName evidence="3">Uncharacterized protein</fullName>
    </submittedName>
</protein>
<feature type="transmembrane region" description="Helical" evidence="2">
    <location>
        <begin position="107"/>
        <end position="129"/>
    </location>
</feature>
<keyword evidence="4" id="KW-1185">Reference proteome</keyword>
<feature type="region of interest" description="Disordered" evidence="1">
    <location>
        <begin position="212"/>
        <end position="248"/>
    </location>
</feature>
<evidence type="ECO:0000256" key="2">
    <source>
        <dbReference type="SAM" id="Phobius"/>
    </source>
</evidence>
<evidence type="ECO:0000256" key="1">
    <source>
        <dbReference type="SAM" id="MobiDB-lite"/>
    </source>
</evidence>
<dbReference type="Proteomes" id="UP001153076">
    <property type="component" value="Unassembled WGS sequence"/>
</dbReference>
<evidence type="ECO:0000313" key="4">
    <source>
        <dbReference type="Proteomes" id="UP001153076"/>
    </source>
</evidence>
<keyword evidence="2" id="KW-0472">Membrane</keyword>
<evidence type="ECO:0000313" key="3">
    <source>
        <dbReference type="EMBL" id="KAJ8423843.1"/>
    </source>
</evidence>
<proteinExistence type="predicted"/>
<dbReference type="OrthoDB" id="1280499at2759"/>
<sequence>MRCHWRHSAADSSPALGISPPVAGFFPAPSYSWPLTIRGCPSSTRRLATNPFLGTDCSLGGTEVPIYPLLQPFSALRPIDFENLDVCYIWHRVEKEAKKIAKKLKRLVVLVGQRRIFLSFVIFVLSLLIRVRDKMGDAKFTQFRDKGIDPELRSKIDALGHGVDIITPNVGPLPTLIQENEDMPFNIENNDISILGPGVSAWQELWHDNSPISTPPPVSQGVDGGANGKGKRKLENFSLDPNKSAKTNGPKRIRFAAMMYEKLDTMLEVIILERKASEREERREKRQRKHMNNKITSGDNGAPSVPDALAKICVLPNFDPMHQVFIFACELVEDPQKRMILFGFPNDDSRVQWLTYLYDKYGQK</sequence>
<organism evidence="3 4">
    <name type="scientific">Carnegiea gigantea</name>
    <dbReference type="NCBI Taxonomy" id="171969"/>
    <lineage>
        <taxon>Eukaryota</taxon>
        <taxon>Viridiplantae</taxon>
        <taxon>Streptophyta</taxon>
        <taxon>Embryophyta</taxon>
        <taxon>Tracheophyta</taxon>
        <taxon>Spermatophyta</taxon>
        <taxon>Magnoliopsida</taxon>
        <taxon>eudicotyledons</taxon>
        <taxon>Gunneridae</taxon>
        <taxon>Pentapetalae</taxon>
        <taxon>Caryophyllales</taxon>
        <taxon>Cactineae</taxon>
        <taxon>Cactaceae</taxon>
        <taxon>Cactoideae</taxon>
        <taxon>Echinocereeae</taxon>
        <taxon>Carnegiea</taxon>
    </lineage>
</organism>
<keyword evidence="2" id="KW-1133">Transmembrane helix</keyword>